<evidence type="ECO:0000313" key="7">
    <source>
        <dbReference type="EMBL" id="CAK1550183.1"/>
    </source>
</evidence>
<proteinExistence type="predicted"/>
<keyword evidence="8" id="KW-1185">Reference proteome</keyword>
<dbReference type="PROSITE" id="PS51029">
    <property type="entry name" value="MADF"/>
    <property type="match status" value="1"/>
</dbReference>
<dbReference type="InterPro" id="IPR006578">
    <property type="entry name" value="MADF-dom"/>
</dbReference>
<gene>
    <name evidence="7" type="ORF">LNINA_LOCUS9421</name>
</gene>
<evidence type="ECO:0000256" key="1">
    <source>
        <dbReference type="ARBA" id="ARBA00011764"/>
    </source>
</evidence>
<evidence type="ECO:0000259" key="6">
    <source>
        <dbReference type="PROSITE" id="PS51029"/>
    </source>
</evidence>
<dbReference type="EMBL" id="CAVLEF010000080">
    <property type="protein sequence ID" value="CAK1550183.1"/>
    <property type="molecule type" value="Genomic_DNA"/>
</dbReference>
<comment type="subunit">
    <text evidence="1">Self-associates forming complexes of several hundred monomers.</text>
</comment>
<evidence type="ECO:0000256" key="4">
    <source>
        <dbReference type="ARBA" id="ARBA00023163"/>
    </source>
</evidence>
<comment type="function">
    <text evidence="5">Involved in transvection phenomena (= synapsis-dependent gene expression), where the synaptic pairing of chromosomes carrying genes with which zeste interacts influences the expression of these genes. Zeste binds to DNA and stimulates transcription from a nearby promoter.</text>
</comment>
<evidence type="ECO:0000256" key="2">
    <source>
        <dbReference type="ARBA" id="ARBA00016807"/>
    </source>
</evidence>
<dbReference type="PANTHER" id="PTHR21411">
    <property type="entry name" value="APONTIC"/>
    <property type="match status" value="1"/>
</dbReference>
<dbReference type="SMART" id="SM00595">
    <property type="entry name" value="MADF"/>
    <property type="match status" value="1"/>
</dbReference>
<dbReference type="InterPro" id="IPR028002">
    <property type="entry name" value="Myb_DNA-bind_5"/>
</dbReference>
<comment type="caution">
    <text evidence="7">The sequence shown here is derived from an EMBL/GenBank/DDBJ whole genome shotgun (WGS) entry which is preliminary data.</text>
</comment>
<dbReference type="Pfam" id="PF10545">
    <property type="entry name" value="MADF_DNA_bdg"/>
    <property type="match status" value="1"/>
</dbReference>
<keyword evidence="4" id="KW-0804">Transcription</keyword>
<protein>
    <recommendedName>
        <fullName evidence="2">Regulatory protein zeste</fullName>
    </recommendedName>
</protein>
<evidence type="ECO:0000313" key="8">
    <source>
        <dbReference type="Proteomes" id="UP001497472"/>
    </source>
</evidence>
<accession>A0AAV1JLW8</accession>
<dbReference type="Pfam" id="PF13873">
    <property type="entry name" value="Myb_DNA-bind_5"/>
    <property type="match status" value="1"/>
</dbReference>
<dbReference type="PANTHER" id="PTHR21411:SF0">
    <property type="entry name" value="REGULATORY PROTEIN ZESTE"/>
    <property type="match status" value="1"/>
</dbReference>
<keyword evidence="3" id="KW-0805">Transcription regulation</keyword>
<evidence type="ECO:0000256" key="5">
    <source>
        <dbReference type="ARBA" id="ARBA00025466"/>
    </source>
</evidence>
<reference evidence="7 8" key="1">
    <citation type="submission" date="2023-11" db="EMBL/GenBank/DDBJ databases">
        <authorList>
            <person name="Okamura Y."/>
        </authorList>
    </citation>
    <scope>NUCLEOTIDE SEQUENCE [LARGE SCALE GENOMIC DNA]</scope>
</reference>
<evidence type="ECO:0000256" key="3">
    <source>
        <dbReference type="ARBA" id="ARBA00023015"/>
    </source>
</evidence>
<dbReference type="Proteomes" id="UP001497472">
    <property type="component" value="Unassembled WGS sequence"/>
</dbReference>
<name>A0AAV1JLW8_9NEOP</name>
<dbReference type="AlphaFoldDB" id="A0AAV1JLW8"/>
<feature type="domain" description="MADF" evidence="6">
    <location>
        <begin position="11"/>
        <end position="104"/>
    </location>
</feature>
<sequence>MSGWSEDITLCFLEAYQNEPCIWTSKDINHKNRQKVNDAWTRIGVILNKNVKELKIKKEILMATFRRHFKTKQDSIRSGAGADDIYKPIWLAYDLMESFLGPVYTSTNNINTERVRASNFRKAETRLLTELVTKYKYIIENKKTDAVTNKDKEAAWGKIASSFNATTSGTATRSSKTLKLKYEAIKKATKKQMSCHRQELYRTGGGPSNAPDFDDVEETQQLLALRMVKRTPLKRRFYKKPTSILVIDSSGILLQHLKSF</sequence>
<organism evidence="7 8">
    <name type="scientific">Leptosia nina</name>
    <dbReference type="NCBI Taxonomy" id="320188"/>
    <lineage>
        <taxon>Eukaryota</taxon>
        <taxon>Metazoa</taxon>
        <taxon>Ecdysozoa</taxon>
        <taxon>Arthropoda</taxon>
        <taxon>Hexapoda</taxon>
        <taxon>Insecta</taxon>
        <taxon>Pterygota</taxon>
        <taxon>Neoptera</taxon>
        <taxon>Endopterygota</taxon>
        <taxon>Lepidoptera</taxon>
        <taxon>Glossata</taxon>
        <taxon>Ditrysia</taxon>
        <taxon>Papilionoidea</taxon>
        <taxon>Pieridae</taxon>
        <taxon>Pierinae</taxon>
        <taxon>Leptosia</taxon>
    </lineage>
</organism>